<comment type="caution">
    <text evidence="8">The sequence shown here is derived from an EMBL/GenBank/DDBJ whole genome shotgun (WGS) entry which is preliminary data.</text>
</comment>
<feature type="transmembrane region" description="Helical" evidence="6">
    <location>
        <begin position="25"/>
        <end position="44"/>
    </location>
</feature>
<dbReference type="Gene3D" id="1.20.1510.10">
    <property type="entry name" value="Cation efflux protein transmembrane domain"/>
    <property type="match status" value="1"/>
</dbReference>
<evidence type="ECO:0000259" key="7">
    <source>
        <dbReference type="Pfam" id="PF01545"/>
    </source>
</evidence>
<dbReference type="AlphaFoldDB" id="A0A8I0HNE9"/>
<keyword evidence="2" id="KW-0813">Transport</keyword>
<proteinExistence type="predicted"/>
<dbReference type="GO" id="GO:0008324">
    <property type="term" value="F:monoatomic cation transmembrane transporter activity"/>
    <property type="evidence" value="ECO:0007669"/>
    <property type="project" value="InterPro"/>
</dbReference>
<dbReference type="PANTHER" id="PTHR43840">
    <property type="entry name" value="MITOCHONDRIAL METAL TRANSPORTER 1-RELATED"/>
    <property type="match status" value="1"/>
</dbReference>
<organism evidence="8 9">
    <name type="scientific">Corynebacterium gallinarum</name>
    <dbReference type="NCBI Taxonomy" id="2762214"/>
    <lineage>
        <taxon>Bacteria</taxon>
        <taxon>Bacillati</taxon>
        <taxon>Actinomycetota</taxon>
        <taxon>Actinomycetes</taxon>
        <taxon>Mycobacteriales</taxon>
        <taxon>Corynebacteriaceae</taxon>
        <taxon>Corynebacterium</taxon>
    </lineage>
</organism>
<sequence length="334" mass="36472">MSTPIRGDQTTPPDSVHKATRRGIILAWCTLAYLIADTIILFMIKGNSQAMQAAWVQDLLGMVPPLAFLIGVRLARRRASREHPYGFAQAMDIAHLAAGAALITFGCFLFFDSTMTLVARERPDIGQFSLFEHDLWQGWVMIGFSFITIFPPLLLGRLKMKPAKLLHSKALFADARMNRADWMAGTASIVGIAGIGLGFWWADAVAAILISVDILEDGYKNLKGSLSSMMDSVPKSLGKGTPHPIPGLVNARLAELEWVKEVGNRTREEGHVFHVDAFVVPVDATAVTAADLIDAREICHGLHWKVHDVSVIPVAELPPLLRTDSASLGEVETT</sequence>
<evidence type="ECO:0000256" key="6">
    <source>
        <dbReference type="SAM" id="Phobius"/>
    </source>
</evidence>
<keyword evidence="4 6" id="KW-1133">Transmembrane helix</keyword>
<feature type="domain" description="Cation efflux protein transmembrane" evidence="7">
    <location>
        <begin position="40"/>
        <end position="230"/>
    </location>
</feature>
<dbReference type="InterPro" id="IPR027469">
    <property type="entry name" value="Cation_efflux_TMD_sf"/>
</dbReference>
<name>A0A8I0HNE9_9CORY</name>
<keyword evidence="5 6" id="KW-0472">Membrane</keyword>
<keyword evidence="9" id="KW-1185">Reference proteome</keyword>
<dbReference type="SUPFAM" id="SSF161111">
    <property type="entry name" value="Cation efflux protein transmembrane domain-like"/>
    <property type="match status" value="1"/>
</dbReference>
<accession>A0A8I0HNE9</accession>
<dbReference type="GO" id="GO:0016020">
    <property type="term" value="C:membrane"/>
    <property type="evidence" value="ECO:0007669"/>
    <property type="project" value="UniProtKB-SubCell"/>
</dbReference>
<keyword evidence="3 6" id="KW-0812">Transmembrane</keyword>
<reference evidence="8 9" key="1">
    <citation type="submission" date="2020-08" db="EMBL/GenBank/DDBJ databases">
        <title>A Genomic Blueprint of the Chicken Gut Microbiome.</title>
        <authorList>
            <person name="Gilroy R."/>
            <person name="Ravi A."/>
            <person name="Getino M."/>
            <person name="Pursley I."/>
            <person name="Horton D.L."/>
            <person name="Alikhan N.-F."/>
            <person name="Baker D."/>
            <person name="Gharbi K."/>
            <person name="Hall N."/>
            <person name="Watson M."/>
            <person name="Adriaenssens E.M."/>
            <person name="Foster-Nyarko E."/>
            <person name="Jarju S."/>
            <person name="Secka A."/>
            <person name="Antonio M."/>
            <person name="Oren A."/>
            <person name="Chaudhuri R."/>
            <person name="La Ragione R.M."/>
            <person name="Hildebrand F."/>
            <person name="Pallen M.J."/>
        </authorList>
    </citation>
    <scope>NUCLEOTIDE SEQUENCE [LARGE SCALE GENOMIC DNA]</scope>
    <source>
        <strain evidence="8 9">Sa1YVA5</strain>
    </source>
</reference>
<feature type="transmembrane region" description="Helical" evidence="6">
    <location>
        <begin position="50"/>
        <end position="72"/>
    </location>
</feature>
<feature type="transmembrane region" description="Helical" evidence="6">
    <location>
        <begin position="93"/>
        <end position="111"/>
    </location>
</feature>
<evidence type="ECO:0000256" key="3">
    <source>
        <dbReference type="ARBA" id="ARBA00022692"/>
    </source>
</evidence>
<evidence type="ECO:0000313" key="9">
    <source>
        <dbReference type="Proteomes" id="UP000650224"/>
    </source>
</evidence>
<protein>
    <submittedName>
        <fullName evidence="8">Cation transporter</fullName>
    </submittedName>
</protein>
<evidence type="ECO:0000256" key="5">
    <source>
        <dbReference type="ARBA" id="ARBA00023136"/>
    </source>
</evidence>
<evidence type="ECO:0000256" key="2">
    <source>
        <dbReference type="ARBA" id="ARBA00022448"/>
    </source>
</evidence>
<dbReference type="RefSeq" id="WP_191733179.1">
    <property type="nucleotide sequence ID" value="NZ_JACSPR010000003.1"/>
</dbReference>
<evidence type="ECO:0000256" key="1">
    <source>
        <dbReference type="ARBA" id="ARBA00004141"/>
    </source>
</evidence>
<dbReference type="Pfam" id="PF01545">
    <property type="entry name" value="Cation_efflux"/>
    <property type="match status" value="1"/>
</dbReference>
<dbReference type="InterPro" id="IPR050291">
    <property type="entry name" value="CDF_Transporter"/>
</dbReference>
<gene>
    <name evidence="8" type="ORF">H9627_06450</name>
</gene>
<dbReference type="InterPro" id="IPR058533">
    <property type="entry name" value="Cation_efflux_TM"/>
</dbReference>
<feature type="transmembrane region" description="Helical" evidence="6">
    <location>
        <begin position="182"/>
        <end position="202"/>
    </location>
</feature>
<dbReference type="PANTHER" id="PTHR43840:SF15">
    <property type="entry name" value="MITOCHONDRIAL METAL TRANSPORTER 1-RELATED"/>
    <property type="match status" value="1"/>
</dbReference>
<evidence type="ECO:0000313" key="8">
    <source>
        <dbReference type="EMBL" id="MBD8029964.1"/>
    </source>
</evidence>
<feature type="transmembrane region" description="Helical" evidence="6">
    <location>
        <begin position="136"/>
        <end position="155"/>
    </location>
</feature>
<comment type="subcellular location">
    <subcellularLocation>
        <location evidence="1">Membrane</location>
        <topology evidence="1">Multi-pass membrane protein</topology>
    </subcellularLocation>
</comment>
<dbReference type="EMBL" id="JACSPR010000003">
    <property type="protein sequence ID" value="MBD8029964.1"/>
    <property type="molecule type" value="Genomic_DNA"/>
</dbReference>
<dbReference type="Proteomes" id="UP000650224">
    <property type="component" value="Unassembled WGS sequence"/>
</dbReference>
<evidence type="ECO:0000256" key="4">
    <source>
        <dbReference type="ARBA" id="ARBA00022989"/>
    </source>
</evidence>